<proteinExistence type="predicted"/>
<dbReference type="InterPro" id="IPR019451">
    <property type="entry name" value="Rtp1_C1"/>
</dbReference>
<dbReference type="WBParaSite" id="PgR137_g006_t02">
    <property type="protein sequence ID" value="PgR137_g006_t02"/>
    <property type="gene ID" value="PgR137_g006"/>
</dbReference>
<evidence type="ECO:0000313" key="2">
    <source>
        <dbReference type="Proteomes" id="UP000887569"/>
    </source>
</evidence>
<organism evidence="2 3">
    <name type="scientific">Parascaris univalens</name>
    <name type="common">Nematode worm</name>
    <dbReference type="NCBI Taxonomy" id="6257"/>
    <lineage>
        <taxon>Eukaryota</taxon>
        <taxon>Metazoa</taxon>
        <taxon>Ecdysozoa</taxon>
        <taxon>Nematoda</taxon>
        <taxon>Chromadorea</taxon>
        <taxon>Rhabditida</taxon>
        <taxon>Spirurina</taxon>
        <taxon>Ascaridomorpha</taxon>
        <taxon>Ascaridoidea</taxon>
        <taxon>Ascarididae</taxon>
        <taxon>Parascaris</taxon>
    </lineage>
</organism>
<evidence type="ECO:0000313" key="3">
    <source>
        <dbReference type="WBParaSite" id="PgR137_g006_t02"/>
    </source>
</evidence>
<accession>A0A915CEQ7</accession>
<sequence>EKVADNDSYVYLTAIRAMAELAYWKRNYFDSMVEFFIGSNGKLSAVLGEMQCEELDPVK</sequence>
<dbReference type="Proteomes" id="UP000887569">
    <property type="component" value="Unplaced"/>
</dbReference>
<reference evidence="3" key="1">
    <citation type="submission" date="2022-11" db="UniProtKB">
        <authorList>
            <consortium name="WormBaseParasite"/>
        </authorList>
    </citation>
    <scope>IDENTIFICATION</scope>
</reference>
<protein>
    <submittedName>
        <fullName evidence="3">RNA polymerase II assembly factor Rtp1 C-terminal domain-containing protein</fullName>
    </submittedName>
</protein>
<name>A0A915CEQ7_PARUN</name>
<dbReference type="Pfam" id="PF10363">
    <property type="entry name" value="RTP1_C1"/>
    <property type="match status" value="1"/>
</dbReference>
<dbReference type="AlphaFoldDB" id="A0A915CEQ7"/>
<feature type="domain" description="RNA polymerase II assembly factor Rtp1 C-terminal" evidence="1">
    <location>
        <begin position="2"/>
        <end position="36"/>
    </location>
</feature>
<evidence type="ECO:0000259" key="1">
    <source>
        <dbReference type="Pfam" id="PF10363"/>
    </source>
</evidence>
<keyword evidence="2" id="KW-1185">Reference proteome</keyword>